<reference evidence="1" key="1">
    <citation type="journal article" date="2021" name="Proc. Natl. Acad. Sci. U.S.A.">
        <title>A Catalog of Tens of Thousands of Viruses from Human Metagenomes Reveals Hidden Associations with Chronic Diseases.</title>
        <authorList>
            <person name="Tisza M.J."/>
            <person name="Buck C.B."/>
        </authorList>
    </citation>
    <scope>NUCLEOTIDE SEQUENCE</scope>
    <source>
        <strain evidence="1">CtIty1</strain>
    </source>
</reference>
<name>A0A8S5TGK4_9CAUD</name>
<organism evidence="1">
    <name type="scientific">Myoviridae sp. ctIty1</name>
    <dbReference type="NCBI Taxonomy" id="2827673"/>
    <lineage>
        <taxon>Viruses</taxon>
        <taxon>Duplodnaviria</taxon>
        <taxon>Heunggongvirae</taxon>
        <taxon>Uroviricota</taxon>
        <taxon>Caudoviricetes</taxon>
    </lineage>
</organism>
<sequence>MQNEIAEFGKAIYNIAKQEIFPDVEERVKSFKDRVVNDILNRIPDDINFPIKETIREFKTEVREFTNTPEPHQRKVVAEFIREEDQYKNDFKN</sequence>
<protein>
    <submittedName>
        <fullName evidence="1">Uncharacterized protein</fullName>
    </submittedName>
</protein>
<accession>A0A8S5TGK4</accession>
<evidence type="ECO:0000313" key="1">
    <source>
        <dbReference type="EMBL" id="DAF62369.1"/>
    </source>
</evidence>
<dbReference type="EMBL" id="BK032823">
    <property type="protein sequence ID" value="DAF62369.1"/>
    <property type="molecule type" value="Genomic_DNA"/>
</dbReference>
<proteinExistence type="predicted"/>